<comment type="caution">
    <text evidence="2">The sequence shown here is derived from an EMBL/GenBank/DDBJ whole genome shotgun (WGS) entry which is preliminary data.</text>
</comment>
<evidence type="ECO:0000313" key="3">
    <source>
        <dbReference type="Proteomes" id="UP000242133"/>
    </source>
</evidence>
<name>A0A2P8ERJ4_9GAMM</name>
<feature type="domain" description="Dienelactone hydrolase" evidence="1">
    <location>
        <begin position="48"/>
        <end position="251"/>
    </location>
</feature>
<dbReference type="GO" id="GO:0016787">
    <property type="term" value="F:hydrolase activity"/>
    <property type="evidence" value="ECO:0007669"/>
    <property type="project" value="UniProtKB-KW"/>
</dbReference>
<dbReference type="OrthoDB" id="9787933at2"/>
<proteinExistence type="predicted"/>
<gene>
    <name evidence="2" type="ORF">CLV44_12084</name>
</gene>
<dbReference type="Gene3D" id="3.40.50.1820">
    <property type="entry name" value="alpha/beta hydrolase"/>
    <property type="match status" value="1"/>
</dbReference>
<dbReference type="RefSeq" id="WP_106592741.1">
    <property type="nucleotide sequence ID" value="NZ_PYGI01000020.1"/>
</dbReference>
<evidence type="ECO:0000313" key="2">
    <source>
        <dbReference type="EMBL" id="PSL12100.1"/>
    </source>
</evidence>
<keyword evidence="3" id="KW-1185">Reference proteome</keyword>
<dbReference type="InterPro" id="IPR002925">
    <property type="entry name" value="Dienelactn_hydro"/>
</dbReference>
<evidence type="ECO:0000259" key="1">
    <source>
        <dbReference type="Pfam" id="PF01738"/>
    </source>
</evidence>
<dbReference type="Pfam" id="PF01738">
    <property type="entry name" value="DLH"/>
    <property type="match status" value="1"/>
</dbReference>
<sequence length="252" mass="28431">MIKTQKEKYSGVFIMNSEQTIEHAIIEQNTEGELFRHEHFQLTGASHQVLVYPTWAGITDFERRVASRLNSAGFDAVIVDLFGNTQDLSTIEARKSAMHRLTRDFNHMVEHLCQLNTFICTQAGNEDKQASAMGFCLGGMCAVLTGLTRAGYMAAISFHGLLSFPKDRRPTDTTTRFMLLNGNIDPMVPEEDICATLNYFEDNQLDLTFMNFSRTLHSFSIPGAYNPDAGVMYNPDVAEQSWRYALDLLKHV</sequence>
<protein>
    <submittedName>
        <fullName evidence="2">Dienelactone hydrolase</fullName>
    </submittedName>
</protein>
<dbReference type="PANTHER" id="PTHR46623:SF6">
    <property type="entry name" value="ALPHA_BETA-HYDROLASES SUPERFAMILY PROTEIN"/>
    <property type="match status" value="1"/>
</dbReference>
<dbReference type="AlphaFoldDB" id="A0A2P8ERJ4"/>
<dbReference type="InterPro" id="IPR051049">
    <property type="entry name" value="Dienelactone_hydrolase-like"/>
</dbReference>
<dbReference type="EMBL" id="PYGI01000020">
    <property type="protein sequence ID" value="PSL12100.1"/>
    <property type="molecule type" value="Genomic_DNA"/>
</dbReference>
<dbReference type="SUPFAM" id="SSF53474">
    <property type="entry name" value="alpha/beta-Hydrolases"/>
    <property type="match status" value="1"/>
</dbReference>
<dbReference type="InterPro" id="IPR029058">
    <property type="entry name" value="AB_hydrolase_fold"/>
</dbReference>
<keyword evidence="2" id="KW-0378">Hydrolase</keyword>
<reference evidence="2 3" key="1">
    <citation type="submission" date="2018-03" db="EMBL/GenBank/DDBJ databases">
        <title>Genomic Encyclopedia of Archaeal and Bacterial Type Strains, Phase II (KMG-II): from individual species to whole genera.</title>
        <authorList>
            <person name="Goeker M."/>
        </authorList>
    </citation>
    <scope>NUCLEOTIDE SEQUENCE [LARGE SCALE GENOMIC DNA]</scope>
    <source>
        <strain evidence="2 3">DSM 17586</strain>
    </source>
</reference>
<dbReference type="Proteomes" id="UP000242133">
    <property type="component" value="Unassembled WGS sequence"/>
</dbReference>
<organism evidence="2 3">
    <name type="scientific">Marinobacterium halophilum</name>
    <dbReference type="NCBI Taxonomy" id="267374"/>
    <lineage>
        <taxon>Bacteria</taxon>
        <taxon>Pseudomonadati</taxon>
        <taxon>Pseudomonadota</taxon>
        <taxon>Gammaproteobacteria</taxon>
        <taxon>Oceanospirillales</taxon>
        <taxon>Oceanospirillaceae</taxon>
        <taxon>Marinobacterium</taxon>
    </lineage>
</organism>
<accession>A0A2P8ERJ4</accession>
<dbReference type="PANTHER" id="PTHR46623">
    <property type="entry name" value="CARBOXYMETHYLENEBUTENOLIDASE-RELATED"/>
    <property type="match status" value="1"/>
</dbReference>